<dbReference type="GO" id="GO:0016491">
    <property type="term" value="F:oxidoreductase activity"/>
    <property type="evidence" value="ECO:0007669"/>
    <property type="project" value="UniProtKB-KW"/>
</dbReference>
<dbReference type="EMBL" id="CAFBMX010000004">
    <property type="protein sequence ID" value="CAB4929227.1"/>
    <property type="molecule type" value="Genomic_DNA"/>
</dbReference>
<sequence>MAEQHWDRVVDVVVVGSGSGAIAAAITAAKGGAEVEVIEKAEQFGGTSAWSGGMPWMPMNSKMASVGVEDSRADALTYIRGLDCDRAPDQELVETFVDNAATALDYLEANSALNLVVAKSYSDYFADRPGGKPRGRSLEPVPLDANAVLGDFADKVRDTPHIPRLTQDEMAAEGARRNLPISHGDVPTDIMALLAEREANNIRTIGPAFMSGLIRGALDAGVALTNNTAADQLVVENGEVVGVIALNEGREVRIGARRGVVLGCGGFEWNSEKVRTYLGVPDTIALSPPTNVGDGLQMGLEVGADVANMTNAVAFPSVYDEKSELEGAPFASLTAPRNDPGVIIVNRQGERFVNEGVNYMDVAKVHRAYDPKTASYPNQGPAWMVFDQDVRDRNVVMDMFPGQPTPEWALEAPTIGELAVKMGVDPAVLEQQVERWNSHVDAGEDPDFNRGTIWWEGFQIEGPSPAKNMRHLKNGPFYAVKLYNGILGTVGGLRINSNAQVRASRGGLVNGLYAVGNTAAGIFGQTYPGGGGTLGPNLTFGYLAGKHLSAQPAREVGAAAVAQG</sequence>
<dbReference type="GO" id="GO:0008202">
    <property type="term" value="P:steroid metabolic process"/>
    <property type="evidence" value="ECO:0007669"/>
    <property type="project" value="UniProtKB-ARBA"/>
</dbReference>
<evidence type="ECO:0000256" key="2">
    <source>
        <dbReference type="ARBA" id="ARBA00022630"/>
    </source>
</evidence>
<dbReference type="InterPro" id="IPR036188">
    <property type="entry name" value="FAD/NAD-bd_sf"/>
</dbReference>
<dbReference type="PRINTS" id="PR00411">
    <property type="entry name" value="PNDRDTASEI"/>
</dbReference>
<evidence type="ECO:0000313" key="6">
    <source>
        <dbReference type="EMBL" id="CAB4929227.1"/>
    </source>
</evidence>
<dbReference type="PANTHER" id="PTHR43400:SF10">
    <property type="entry name" value="3-OXOSTEROID 1-DEHYDROGENASE"/>
    <property type="match status" value="1"/>
</dbReference>
<dbReference type="AlphaFoldDB" id="A0A6J7IG79"/>
<dbReference type="InterPro" id="IPR003953">
    <property type="entry name" value="FAD-dep_OxRdtase_2_FAD-bd"/>
</dbReference>
<name>A0A6J7IG79_9ZZZZ</name>
<proteinExistence type="predicted"/>
<evidence type="ECO:0000256" key="4">
    <source>
        <dbReference type="ARBA" id="ARBA00023002"/>
    </source>
</evidence>
<keyword evidence="4" id="KW-0560">Oxidoreductase</keyword>
<comment type="cofactor">
    <cofactor evidence="1">
        <name>FAD</name>
        <dbReference type="ChEBI" id="CHEBI:57692"/>
    </cofactor>
</comment>
<dbReference type="Pfam" id="PF00890">
    <property type="entry name" value="FAD_binding_2"/>
    <property type="match status" value="1"/>
</dbReference>
<reference evidence="6" key="1">
    <citation type="submission" date="2020-05" db="EMBL/GenBank/DDBJ databases">
        <authorList>
            <person name="Chiriac C."/>
            <person name="Salcher M."/>
            <person name="Ghai R."/>
            <person name="Kavagutti S V."/>
        </authorList>
    </citation>
    <scope>NUCLEOTIDE SEQUENCE</scope>
</reference>
<dbReference type="SUPFAM" id="SSF56425">
    <property type="entry name" value="Succinate dehydrogenase/fumarate reductase flavoprotein, catalytic domain"/>
    <property type="match status" value="1"/>
</dbReference>
<accession>A0A6J7IG79</accession>
<evidence type="ECO:0000256" key="3">
    <source>
        <dbReference type="ARBA" id="ARBA00022827"/>
    </source>
</evidence>
<keyword evidence="2" id="KW-0285">Flavoprotein</keyword>
<keyword evidence="3" id="KW-0274">FAD</keyword>
<dbReference type="PANTHER" id="PTHR43400">
    <property type="entry name" value="FUMARATE REDUCTASE"/>
    <property type="match status" value="1"/>
</dbReference>
<organism evidence="6">
    <name type="scientific">freshwater metagenome</name>
    <dbReference type="NCBI Taxonomy" id="449393"/>
    <lineage>
        <taxon>unclassified sequences</taxon>
        <taxon>metagenomes</taxon>
        <taxon>ecological metagenomes</taxon>
    </lineage>
</organism>
<dbReference type="InterPro" id="IPR050315">
    <property type="entry name" value="FAD-oxidoreductase_2"/>
</dbReference>
<dbReference type="Gene3D" id="3.50.50.60">
    <property type="entry name" value="FAD/NAD(P)-binding domain"/>
    <property type="match status" value="2"/>
</dbReference>
<evidence type="ECO:0000256" key="1">
    <source>
        <dbReference type="ARBA" id="ARBA00001974"/>
    </source>
</evidence>
<protein>
    <submittedName>
        <fullName evidence="6">Unannotated protein</fullName>
    </submittedName>
</protein>
<evidence type="ECO:0000259" key="5">
    <source>
        <dbReference type="Pfam" id="PF00890"/>
    </source>
</evidence>
<dbReference type="InterPro" id="IPR027477">
    <property type="entry name" value="Succ_DH/fumarate_Rdtase_cat_sf"/>
</dbReference>
<gene>
    <name evidence="6" type="ORF">UFOPK3674_01054</name>
</gene>
<dbReference type="SUPFAM" id="SSF51905">
    <property type="entry name" value="FAD/NAD(P)-binding domain"/>
    <property type="match status" value="1"/>
</dbReference>
<feature type="domain" description="FAD-dependent oxidoreductase 2 FAD-binding" evidence="5">
    <location>
        <begin position="11"/>
        <end position="534"/>
    </location>
</feature>